<evidence type="ECO:0000259" key="8">
    <source>
        <dbReference type="PROSITE" id="PS51100"/>
    </source>
</evidence>
<sequence>MKKKVYLFCSQGMSTSMLAQKMQNVADQHNLPMEVAAYSHGLLNKIIEEKKPDVIMLGPQVKYLYEDTVKNFGSYGAPILMISSEDYGVMNGEKVLKQAILALKKKKMEQ</sequence>
<proteinExistence type="predicted"/>
<dbReference type="PANTHER" id="PTHR34581:SF2">
    <property type="entry name" value="PTS SYSTEM N,N'-DIACETYLCHITOBIOSE-SPECIFIC EIIB COMPONENT"/>
    <property type="match status" value="1"/>
</dbReference>
<keyword evidence="1" id="KW-0813">Transport</keyword>
<reference evidence="9 10" key="1">
    <citation type="submission" date="2013-02" db="EMBL/GenBank/DDBJ databases">
        <title>The Genome Sequence of Enterococcus phoeniculicola BAA-412.</title>
        <authorList>
            <consortium name="The Broad Institute Genome Sequencing Platform"/>
            <consortium name="The Broad Institute Genome Sequencing Center for Infectious Disease"/>
            <person name="Earl A.M."/>
            <person name="Gilmore M.S."/>
            <person name="Lebreton F."/>
            <person name="Walker B."/>
            <person name="Young S.K."/>
            <person name="Zeng Q."/>
            <person name="Gargeya S."/>
            <person name="Fitzgerald M."/>
            <person name="Haas B."/>
            <person name="Abouelleil A."/>
            <person name="Alvarado L."/>
            <person name="Arachchi H.M."/>
            <person name="Berlin A.M."/>
            <person name="Chapman S.B."/>
            <person name="Dewar J."/>
            <person name="Goldberg J."/>
            <person name="Griggs A."/>
            <person name="Gujja S."/>
            <person name="Hansen M."/>
            <person name="Howarth C."/>
            <person name="Imamovic A."/>
            <person name="Larimer J."/>
            <person name="McCowan C."/>
            <person name="Murphy C."/>
            <person name="Neiman D."/>
            <person name="Pearson M."/>
            <person name="Priest M."/>
            <person name="Roberts A."/>
            <person name="Saif S."/>
            <person name="Shea T."/>
            <person name="Sisk P."/>
            <person name="Sykes S."/>
            <person name="Wortman J."/>
            <person name="Nusbaum C."/>
            <person name="Birren B."/>
        </authorList>
    </citation>
    <scope>NUCLEOTIDE SEQUENCE [LARGE SCALE GENOMIC DNA]</scope>
    <source>
        <strain evidence="9 10">ATCC BAA-412</strain>
    </source>
</reference>
<evidence type="ECO:0000313" key="9">
    <source>
        <dbReference type="EMBL" id="EOL41225.1"/>
    </source>
</evidence>
<dbReference type="InterPro" id="IPR003501">
    <property type="entry name" value="PTS_EIIB_2/3"/>
</dbReference>
<evidence type="ECO:0000256" key="4">
    <source>
        <dbReference type="ARBA" id="ARBA00022679"/>
    </source>
</evidence>
<dbReference type="GO" id="GO:0008982">
    <property type="term" value="F:protein-N(PI)-phosphohistidine-sugar phosphotransferase activity"/>
    <property type="evidence" value="ECO:0007669"/>
    <property type="project" value="InterPro"/>
</dbReference>
<dbReference type="HOGENOM" id="CLU_147323_1_1_9"/>
<feature type="modified residue" description="Phosphocysteine; by EIIA" evidence="7">
    <location>
        <position position="9"/>
    </location>
</feature>
<name>R3WH47_9ENTE</name>
<dbReference type="AlphaFoldDB" id="R3WH47"/>
<keyword evidence="6" id="KW-0418">Kinase</keyword>
<dbReference type="Gene3D" id="3.40.50.2300">
    <property type="match status" value="1"/>
</dbReference>
<dbReference type="InterPro" id="IPR013012">
    <property type="entry name" value="PTS_EIIB_3"/>
</dbReference>
<dbReference type="Pfam" id="PF02302">
    <property type="entry name" value="PTS_IIB"/>
    <property type="match status" value="1"/>
</dbReference>
<dbReference type="EMBL" id="AJAT01000021">
    <property type="protein sequence ID" value="EOL41225.1"/>
    <property type="molecule type" value="Genomic_DNA"/>
</dbReference>
<dbReference type="GO" id="GO:0016301">
    <property type="term" value="F:kinase activity"/>
    <property type="evidence" value="ECO:0007669"/>
    <property type="project" value="UniProtKB-KW"/>
</dbReference>
<evidence type="ECO:0000256" key="5">
    <source>
        <dbReference type="ARBA" id="ARBA00022683"/>
    </source>
</evidence>
<keyword evidence="4" id="KW-0808">Transferase</keyword>
<organism evidence="9 10">
    <name type="scientific">Enterococcus phoeniculicola ATCC BAA-412</name>
    <dbReference type="NCBI Taxonomy" id="1158610"/>
    <lineage>
        <taxon>Bacteria</taxon>
        <taxon>Bacillati</taxon>
        <taxon>Bacillota</taxon>
        <taxon>Bacilli</taxon>
        <taxon>Lactobacillales</taxon>
        <taxon>Enterococcaceae</taxon>
        <taxon>Enterococcus</taxon>
    </lineage>
</organism>
<feature type="domain" description="PTS EIIB type-3" evidence="8">
    <location>
        <begin position="2"/>
        <end position="109"/>
    </location>
</feature>
<protein>
    <recommendedName>
        <fullName evidence="8">PTS EIIB type-3 domain-containing protein</fullName>
    </recommendedName>
</protein>
<evidence type="ECO:0000256" key="6">
    <source>
        <dbReference type="ARBA" id="ARBA00022777"/>
    </source>
</evidence>
<dbReference type="PATRIC" id="fig|1158610.3.peg.3429"/>
<dbReference type="OrthoDB" id="9808134at2"/>
<keyword evidence="5" id="KW-0598">Phosphotransferase system</keyword>
<dbReference type="InterPro" id="IPR036095">
    <property type="entry name" value="PTS_EIIB-like_sf"/>
</dbReference>
<dbReference type="RefSeq" id="WP_010770064.1">
    <property type="nucleotide sequence ID" value="NZ_ASWE01000001.1"/>
</dbReference>
<keyword evidence="10" id="KW-1185">Reference proteome</keyword>
<dbReference type="PANTHER" id="PTHR34581">
    <property type="entry name" value="PTS SYSTEM N,N'-DIACETYLCHITOBIOSE-SPECIFIC EIIB COMPONENT"/>
    <property type="match status" value="1"/>
</dbReference>
<gene>
    <name evidence="9" type="ORF">UC3_03434</name>
</gene>
<comment type="caution">
    <text evidence="9">The sequence shown here is derived from an EMBL/GenBank/DDBJ whole genome shotgun (WGS) entry which is preliminary data.</text>
</comment>
<keyword evidence="3" id="KW-0762">Sugar transport</keyword>
<dbReference type="Proteomes" id="UP000013785">
    <property type="component" value="Unassembled WGS sequence"/>
</dbReference>
<dbReference type="PROSITE" id="PS51100">
    <property type="entry name" value="PTS_EIIB_TYPE_3"/>
    <property type="match status" value="1"/>
</dbReference>
<dbReference type="CDD" id="cd05564">
    <property type="entry name" value="PTS_IIB_chitobiose_lichenan"/>
    <property type="match status" value="1"/>
</dbReference>
<evidence type="ECO:0000256" key="2">
    <source>
        <dbReference type="ARBA" id="ARBA00022553"/>
    </source>
</evidence>
<keyword evidence="2" id="KW-0597">Phosphoprotein</keyword>
<evidence type="ECO:0000256" key="1">
    <source>
        <dbReference type="ARBA" id="ARBA00022448"/>
    </source>
</evidence>
<dbReference type="SUPFAM" id="SSF52794">
    <property type="entry name" value="PTS system IIB component-like"/>
    <property type="match status" value="1"/>
</dbReference>
<evidence type="ECO:0000256" key="3">
    <source>
        <dbReference type="ARBA" id="ARBA00022597"/>
    </source>
</evidence>
<dbReference type="eggNOG" id="COG1440">
    <property type="taxonomic scope" value="Bacteria"/>
</dbReference>
<evidence type="ECO:0000256" key="7">
    <source>
        <dbReference type="PROSITE-ProRule" id="PRU00423"/>
    </source>
</evidence>
<accession>R3WH47</accession>
<evidence type="ECO:0000313" key="10">
    <source>
        <dbReference type="Proteomes" id="UP000013785"/>
    </source>
</evidence>
<dbReference type="GO" id="GO:0009401">
    <property type="term" value="P:phosphoenolpyruvate-dependent sugar phosphotransferase system"/>
    <property type="evidence" value="ECO:0007669"/>
    <property type="project" value="UniProtKB-KW"/>
</dbReference>
<dbReference type="STRING" id="154621.RV11_GL001005"/>
<dbReference type="InterPro" id="IPR051819">
    <property type="entry name" value="PTS_sugar-specific_EIIB"/>
</dbReference>